<keyword evidence="2" id="KW-1185">Reference proteome</keyword>
<protein>
    <submittedName>
        <fullName evidence="1">Uncharacterized protein</fullName>
    </submittedName>
</protein>
<dbReference type="Proteomes" id="UP000886998">
    <property type="component" value="Unassembled WGS sequence"/>
</dbReference>
<proteinExistence type="predicted"/>
<sequence>MIHLIAHGNPSVESLSDYLYAEDLPSEIINEMFELIKDQPTILALSEIWEKKKVGKISIFEGIITEKNAEMDECSKLREQIKQNPKWKRYSKLLPLRY</sequence>
<comment type="caution">
    <text evidence="1">The sequence shown here is derived from an EMBL/GenBank/DDBJ whole genome shotgun (WGS) entry which is preliminary data.</text>
</comment>
<accession>A0A8X6J6I8</accession>
<evidence type="ECO:0000313" key="1">
    <source>
        <dbReference type="EMBL" id="GFS40176.1"/>
    </source>
</evidence>
<organism evidence="1 2">
    <name type="scientific">Trichonephila inaurata madagascariensis</name>
    <dbReference type="NCBI Taxonomy" id="2747483"/>
    <lineage>
        <taxon>Eukaryota</taxon>
        <taxon>Metazoa</taxon>
        <taxon>Ecdysozoa</taxon>
        <taxon>Arthropoda</taxon>
        <taxon>Chelicerata</taxon>
        <taxon>Arachnida</taxon>
        <taxon>Araneae</taxon>
        <taxon>Araneomorphae</taxon>
        <taxon>Entelegynae</taxon>
        <taxon>Araneoidea</taxon>
        <taxon>Nephilidae</taxon>
        <taxon>Trichonephila</taxon>
        <taxon>Trichonephila inaurata</taxon>
    </lineage>
</organism>
<name>A0A8X6J6I8_9ARAC</name>
<dbReference type="OrthoDB" id="6430813at2759"/>
<dbReference type="AlphaFoldDB" id="A0A8X6J6I8"/>
<reference evidence="1" key="1">
    <citation type="submission" date="2020-08" db="EMBL/GenBank/DDBJ databases">
        <title>Multicomponent nature underlies the extraordinary mechanical properties of spider dragline silk.</title>
        <authorList>
            <person name="Kono N."/>
            <person name="Nakamura H."/>
            <person name="Mori M."/>
            <person name="Yoshida Y."/>
            <person name="Ohtoshi R."/>
            <person name="Malay A.D."/>
            <person name="Moran D.A.P."/>
            <person name="Tomita M."/>
            <person name="Numata K."/>
            <person name="Arakawa K."/>
        </authorList>
    </citation>
    <scope>NUCLEOTIDE SEQUENCE</scope>
</reference>
<gene>
    <name evidence="1" type="ORF">TNIN_234891</name>
</gene>
<evidence type="ECO:0000313" key="2">
    <source>
        <dbReference type="Proteomes" id="UP000886998"/>
    </source>
</evidence>
<dbReference type="EMBL" id="BMAV01025276">
    <property type="protein sequence ID" value="GFS40176.1"/>
    <property type="molecule type" value="Genomic_DNA"/>
</dbReference>